<evidence type="ECO:0000256" key="1">
    <source>
        <dbReference type="PROSITE-ProRule" id="PRU00325"/>
    </source>
</evidence>
<dbReference type="EMBL" id="HBUF01154542">
    <property type="protein sequence ID" value="CAG6648895.1"/>
    <property type="molecule type" value="Transcribed_RNA"/>
</dbReference>
<accession>A0A8D8RDX0</accession>
<feature type="region of interest" description="Disordered" evidence="2">
    <location>
        <begin position="387"/>
        <end position="468"/>
    </location>
</feature>
<feature type="region of interest" description="Disordered" evidence="2">
    <location>
        <begin position="641"/>
        <end position="715"/>
    </location>
</feature>
<organism evidence="4">
    <name type="scientific">Cacopsylla melanoneura</name>
    <dbReference type="NCBI Taxonomy" id="428564"/>
    <lineage>
        <taxon>Eukaryota</taxon>
        <taxon>Metazoa</taxon>
        <taxon>Ecdysozoa</taxon>
        <taxon>Arthropoda</taxon>
        <taxon>Hexapoda</taxon>
        <taxon>Insecta</taxon>
        <taxon>Pterygota</taxon>
        <taxon>Neoptera</taxon>
        <taxon>Paraneoptera</taxon>
        <taxon>Hemiptera</taxon>
        <taxon>Sternorrhyncha</taxon>
        <taxon>Psylloidea</taxon>
        <taxon>Psyllidae</taxon>
        <taxon>Psyllinae</taxon>
        <taxon>Cacopsylla</taxon>
    </lineage>
</organism>
<sequence>MSSAKRLCCSRVGATNSSNDNASLFLFGPGSAGRTPDTLLDITAKVVAENIPFQRIEERYDRIPEPVQRRIIYWSFPRDERDICMYSSLSRVSPVSTTQEQQNNLSFYKGLKLLESGCVEGVLQVGFHLSGTVLNPRSPSPSSPYSHEPDKKYKVSVSFDRCKITSVTCTCDTRDIFWCQHVVALSLYRIRNADNIRLRVPISETLLQMDRQQLQKFVQYLISEHHTEVLPTAQKLADEILQQKSEINQIPGAPDPTAGACADDEHTWHLDEEQVCAQVRSYLAQGSYYNANKQLNSLFAKVREMLRARDSNGARMLTLITEQFLSDPRLVLWKTQATPMTDKCRQLWDQLGALWVCVVLNPHCSTLEKQHWKTLLDKWTKIDVCPQEDPDFRPPPPQPRFDDRYHGPGPNTSYHSSDTSSEEDEDREQQRRERERGGRSTRSTRRSRPYPLSSSHSRVPPPPPPIPRTIFHRALDALGMSWDNMHLKNILSSDSYCSHIPDSSLISGSFNSLGQPLWHEPLPTCAARVDALRSHGLVASALRLTVSVVRTMKQQQVLAQRRWHESQQSLAKTAASSAGSNSTTGAATSGGSGGNLVTPTGCTSRCRSSHCYEYYRYCSSRCYSDVPCSRCTSHSRSSATTASTTVNSSSSSSSRSNCGSPRSNTAVSSVNCSTSRSSCSSPRSSAAGSGLPLNCSSTTSRTSCSSPRSSSCSYRCTSRCSYYDQGGGRVPPPPPPSCSSRCNVRCYPLPPTTTPASSSSSSSASPFSSSSTSPEPPSPPALLPLRCAAIRALLRSTSADRLRSARERERAIASLVEGTAKSLATGTDWVHLITL</sequence>
<dbReference type="PANTHER" id="PTHR22619:SF0">
    <property type="entry name" value="ZINC FINGER SWIM DOMAIN-CONTAINING PROTEIN 6-LIKE PROTEIN"/>
    <property type="match status" value="1"/>
</dbReference>
<evidence type="ECO:0000313" key="4">
    <source>
        <dbReference type="EMBL" id="CAG6648891.1"/>
    </source>
</evidence>
<dbReference type="EMBL" id="HBUF01299095">
    <property type="protein sequence ID" value="CAG6690732.1"/>
    <property type="molecule type" value="Transcribed_RNA"/>
</dbReference>
<keyword evidence="1" id="KW-0863">Zinc-finger</keyword>
<dbReference type="PROSITE" id="PS50966">
    <property type="entry name" value="ZF_SWIM"/>
    <property type="match status" value="1"/>
</dbReference>
<evidence type="ECO:0000259" key="3">
    <source>
        <dbReference type="PROSITE" id="PS50966"/>
    </source>
</evidence>
<feature type="region of interest" description="Disordered" evidence="2">
    <location>
        <begin position="753"/>
        <end position="780"/>
    </location>
</feature>
<feature type="compositionally biased region" description="Low complexity" evidence="2">
    <location>
        <begin position="571"/>
        <end position="587"/>
    </location>
</feature>
<keyword evidence="1" id="KW-0479">Metal-binding</keyword>
<dbReference type="EMBL" id="HBUF01154538">
    <property type="protein sequence ID" value="CAG6648891.1"/>
    <property type="molecule type" value="Transcribed_RNA"/>
</dbReference>
<proteinExistence type="predicted"/>
<keyword evidence="1" id="KW-0862">Zinc</keyword>
<dbReference type="PANTHER" id="PTHR22619">
    <property type="entry name" value="ZINC FINGER SWIM DOMAIN CONTAINING PROTEIN 4, 5, 6"/>
    <property type="match status" value="1"/>
</dbReference>
<dbReference type="AlphaFoldDB" id="A0A8D8RDX0"/>
<dbReference type="GO" id="GO:0031462">
    <property type="term" value="C:Cul2-RING ubiquitin ligase complex"/>
    <property type="evidence" value="ECO:0007669"/>
    <property type="project" value="TreeGrafter"/>
</dbReference>
<feature type="region of interest" description="Disordered" evidence="2">
    <location>
        <begin position="569"/>
        <end position="594"/>
    </location>
</feature>
<feature type="compositionally biased region" description="Low complexity" evidence="2">
    <location>
        <begin position="449"/>
        <end position="458"/>
    </location>
</feature>
<evidence type="ECO:0000256" key="2">
    <source>
        <dbReference type="SAM" id="MobiDB-lite"/>
    </source>
</evidence>
<name>A0A8D8RDX0_9HEMI</name>
<protein>
    <submittedName>
        <fullName evidence="4">Zinc finger SWIM domain-containing protein 4</fullName>
    </submittedName>
</protein>
<dbReference type="EMBL" id="HBUF01154543">
    <property type="protein sequence ID" value="CAG6648896.1"/>
    <property type="molecule type" value="Transcribed_RNA"/>
</dbReference>
<dbReference type="EMBL" id="HBUF01154539">
    <property type="protein sequence ID" value="CAG6648892.1"/>
    <property type="molecule type" value="Transcribed_RNA"/>
</dbReference>
<reference evidence="4" key="1">
    <citation type="submission" date="2021-05" db="EMBL/GenBank/DDBJ databases">
        <authorList>
            <person name="Alioto T."/>
            <person name="Alioto T."/>
            <person name="Gomez Garrido J."/>
        </authorList>
    </citation>
    <scope>NUCLEOTIDE SEQUENCE</scope>
</reference>
<feature type="compositionally biased region" description="Low complexity" evidence="2">
    <location>
        <begin position="754"/>
        <end position="773"/>
    </location>
</feature>
<dbReference type="EMBL" id="HBUF01154540">
    <property type="protein sequence ID" value="CAG6648893.1"/>
    <property type="molecule type" value="Transcribed_RNA"/>
</dbReference>
<dbReference type="EMBL" id="HBUF01299094">
    <property type="protein sequence ID" value="CAG6690731.1"/>
    <property type="molecule type" value="Transcribed_RNA"/>
</dbReference>
<feature type="domain" description="SWIM-type" evidence="3">
    <location>
        <begin position="153"/>
        <end position="190"/>
    </location>
</feature>
<dbReference type="InterPro" id="IPR007527">
    <property type="entry name" value="Znf_SWIM"/>
</dbReference>
<dbReference type="GO" id="GO:0008270">
    <property type="term" value="F:zinc ion binding"/>
    <property type="evidence" value="ECO:0007669"/>
    <property type="project" value="UniProtKB-KW"/>
</dbReference>
<feature type="compositionally biased region" description="Basic and acidic residues" evidence="2">
    <location>
        <begin position="428"/>
        <end position="438"/>
    </location>
</feature>
<dbReference type="EMBL" id="HBUF01154541">
    <property type="protein sequence ID" value="CAG6648894.1"/>
    <property type="molecule type" value="Transcribed_RNA"/>
</dbReference>